<keyword evidence="6 7" id="KW-0012">Acyltransferase</keyword>
<protein>
    <submittedName>
        <fullName evidence="7">Lipid A biosynthesis lauroyl acyltransferase</fullName>
    </submittedName>
</protein>
<keyword evidence="5" id="KW-0472">Membrane</keyword>
<keyword evidence="3" id="KW-0997">Cell inner membrane</keyword>
<evidence type="ECO:0000256" key="6">
    <source>
        <dbReference type="ARBA" id="ARBA00023315"/>
    </source>
</evidence>
<keyword evidence="4" id="KW-0808">Transferase</keyword>
<dbReference type="GO" id="GO:0016746">
    <property type="term" value="F:acyltransferase activity"/>
    <property type="evidence" value="ECO:0007669"/>
    <property type="project" value="UniProtKB-KW"/>
</dbReference>
<dbReference type="Proteomes" id="UP000628854">
    <property type="component" value="Unassembled WGS sequence"/>
</dbReference>
<dbReference type="PANTHER" id="PTHR30606:SF10">
    <property type="entry name" value="PHOSPHATIDYLINOSITOL MANNOSIDE ACYLTRANSFERASE"/>
    <property type="match status" value="1"/>
</dbReference>
<dbReference type="CDD" id="cd07984">
    <property type="entry name" value="LPLAT_LABLAT-like"/>
    <property type="match status" value="1"/>
</dbReference>
<evidence type="ECO:0000256" key="2">
    <source>
        <dbReference type="ARBA" id="ARBA00022475"/>
    </source>
</evidence>
<dbReference type="PANTHER" id="PTHR30606">
    <property type="entry name" value="LIPID A BIOSYNTHESIS LAUROYL ACYLTRANSFERASE"/>
    <property type="match status" value="1"/>
</dbReference>
<evidence type="ECO:0000256" key="1">
    <source>
        <dbReference type="ARBA" id="ARBA00004533"/>
    </source>
</evidence>
<gene>
    <name evidence="7" type="ORF">GCM10011503_05990</name>
</gene>
<organism evidence="7 8">
    <name type="scientific">Henriciella pelagia</name>
    <dbReference type="NCBI Taxonomy" id="1977912"/>
    <lineage>
        <taxon>Bacteria</taxon>
        <taxon>Pseudomonadati</taxon>
        <taxon>Pseudomonadota</taxon>
        <taxon>Alphaproteobacteria</taxon>
        <taxon>Hyphomonadales</taxon>
        <taxon>Hyphomonadaceae</taxon>
        <taxon>Henriciella</taxon>
    </lineage>
</organism>
<keyword evidence="2" id="KW-1003">Cell membrane</keyword>
<proteinExistence type="predicted"/>
<accession>A0ABQ1J5I7</accession>
<dbReference type="RefSeq" id="WP_084393659.1">
    <property type="nucleotide sequence ID" value="NZ_BMKF01000001.1"/>
</dbReference>
<name>A0ABQ1J5I7_9PROT</name>
<dbReference type="EMBL" id="BMKF01000001">
    <property type="protein sequence ID" value="GGB60323.1"/>
    <property type="molecule type" value="Genomic_DNA"/>
</dbReference>
<keyword evidence="8" id="KW-1185">Reference proteome</keyword>
<comment type="subcellular location">
    <subcellularLocation>
        <location evidence="1">Cell inner membrane</location>
    </subcellularLocation>
</comment>
<dbReference type="InterPro" id="IPR004960">
    <property type="entry name" value="LipA_acyltrans"/>
</dbReference>
<dbReference type="Pfam" id="PF03279">
    <property type="entry name" value="Lip_A_acyltrans"/>
    <property type="match status" value="1"/>
</dbReference>
<evidence type="ECO:0000256" key="5">
    <source>
        <dbReference type="ARBA" id="ARBA00023136"/>
    </source>
</evidence>
<evidence type="ECO:0000313" key="7">
    <source>
        <dbReference type="EMBL" id="GGB60323.1"/>
    </source>
</evidence>
<evidence type="ECO:0000313" key="8">
    <source>
        <dbReference type="Proteomes" id="UP000628854"/>
    </source>
</evidence>
<reference evidence="8" key="1">
    <citation type="journal article" date="2019" name="Int. J. Syst. Evol. Microbiol.">
        <title>The Global Catalogue of Microorganisms (GCM) 10K type strain sequencing project: providing services to taxonomists for standard genome sequencing and annotation.</title>
        <authorList>
            <consortium name="The Broad Institute Genomics Platform"/>
            <consortium name="The Broad Institute Genome Sequencing Center for Infectious Disease"/>
            <person name="Wu L."/>
            <person name="Ma J."/>
        </authorList>
    </citation>
    <scope>NUCLEOTIDE SEQUENCE [LARGE SCALE GENOMIC DNA]</scope>
    <source>
        <strain evidence="8">CGMCC 1.15928</strain>
    </source>
</reference>
<sequence>MSDTEQYIRPTDIDERSTFGQRVAWRLEAIAWDLVYWWPMKLLGPDRASNTAGWIVKRIAPLLSQSKTVKRNLRMAFPDWDEAEVDRVAKASWESVGRTAGELPHLPKIHPYEGNRVETVYPERLDAVENSDNGAVFISGHFANWEVMAAVICRRPVDCLVTYRALNNPHIDRRINKVRHEYGIGVLTPKGLGTRELMRALSAGRSVALMNDQKFNKGLAAPFFGHDAMTAPGPARLALKYDVPIIPVSTLRTGPARFRVTIHEPIRPEPGLEGDEAVKDCVFKITEFIEAEVRANPEQWFWQHRRWPKSAWKAAGV</sequence>
<evidence type="ECO:0000256" key="3">
    <source>
        <dbReference type="ARBA" id="ARBA00022519"/>
    </source>
</evidence>
<comment type="caution">
    <text evidence="7">The sequence shown here is derived from an EMBL/GenBank/DDBJ whole genome shotgun (WGS) entry which is preliminary data.</text>
</comment>
<evidence type="ECO:0000256" key="4">
    <source>
        <dbReference type="ARBA" id="ARBA00022679"/>
    </source>
</evidence>